<sequence length="10" mass="1095">MAGAVERHPK</sequence>
<protein>
    <submittedName>
        <fullName evidence="1">Uncharacterized protein</fullName>
    </submittedName>
</protein>
<accession>A0A0A8YAH2</accession>
<evidence type="ECO:0000313" key="1">
    <source>
        <dbReference type="EMBL" id="JAD22383.1"/>
    </source>
</evidence>
<organism evidence="1">
    <name type="scientific">Arundo donax</name>
    <name type="common">Giant reed</name>
    <name type="synonym">Donax arundinaceus</name>
    <dbReference type="NCBI Taxonomy" id="35708"/>
    <lineage>
        <taxon>Eukaryota</taxon>
        <taxon>Viridiplantae</taxon>
        <taxon>Streptophyta</taxon>
        <taxon>Embryophyta</taxon>
        <taxon>Tracheophyta</taxon>
        <taxon>Spermatophyta</taxon>
        <taxon>Magnoliopsida</taxon>
        <taxon>Liliopsida</taxon>
        <taxon>Poales</taxon>
        <taxon>Poaceae</taxon>
        <taxon>PACMAD clade</taxon>
        <taxon>Arundinoideae</taxon>
        <taxon>Arundineae</taxon>
        <taxon>Arundo</taxon>
    </lineage>
</organism>
<reference evidence="1" key="2">
    <citation type="journal article" date="2015" name="Data Brief">
        <title>Shoot transcriptome of the giant reed, Arundo donax.</title>
        <authorList>
            <person name="Barrero R.A."/>
            <person name="Guerrero F.D."/>
            <person name="Moolhuijzen P."/>
            <person name="Goolsby J.A."/>
            <person name="Tidwell J."/>
            <person name="Bellgard S.E."/>
            <person name="Bellgard M.I."/>
        </authorList>
    </citation>
    <scope>NUCLEOTIDE SEQUENCE</scope>
    <source>
        <tissue evidence="1">Shoot tissue taken approximately 20 cm above the soil surface</tissue>
    </source>
</reference>
<name>A0A0A8YAH2_ARUDO</name>
<proteinExistence type="predicted"/>
<reference evidence="1" key="1">
    <citation type="submission" date="2014-09" db="EMBL/GenBank/DDBJ databases">
        <authorList>
            <person name="Magalhaes I.L.F."/>
            <person name="Oliveira U."/>
            <person name="Santos F.R."/>
            <person name="Vidigal T.H.D.A."/>
            <person name="Brescovit A.D."/>
            <person name="Santos A.J."/>
        </authorList>
    </citation>
    <scope>NUCLEOTIDE SEQUENCE</scope>
    <source>
        <tissue evidence="1">Shoot tissue taken approximately 20 cm above the soil surface</tissue>
    </source>
</reference>
<dbReference type="EMBL" id="GBRH01275512">
    <property type="protein sequence ID" value="JAD22383.1"/>
    <property type="molecule type" value="Transcribed_RNA"/>
</dbReference>